<protein>
    <recommendedName>
        <fullName evidence="3">Beta-glucuronidase</fullName>
        <ecNumber evidence="2">3.2.1.31</ecNumber>
    </recommendedName>
</protein>
<sequence length="600" mass="66655">MSAQDEARGKGLDPGAGHPSTVLADFDHRQSLSLNGDWHIIADPYVAGLLDFHMHVNPNGYFNDQVAAPGSNALVEYSFEKSPTIKVPGDWNSQKEWLRMYEGPLWYERKFDYTPQPGHRAFLHIGAANYKSRMFLNGKLACDHEGGFTTFDCDVTGIIKPGSNDAVIYVDDTRMADGIPTLKTDWYNYGGLTRDVSIITTPQAFIDDFDLHLDRATRSVIEGYVHVEGAQAGTRVSVSIPEARLTATATTDATGKAPINLPAKNLSLWAPGNPKLYKVTLKAGNDTLEDDMGFRTVEVQGSKILLNGKPIVLHGICIHAEAPYRGGRVNTDADVATLFGWVKDLNANFVRLAHYPHDVRMERAADKLGILVWSEVPVYWAVHFDDEAVFQKSKKQLTEEITRDRDKASVILWSIANETPNTEARTAFLTRSAEFVKSFDPTRLVTAALLVRGEGNTKIIDDKLGSALDVIGFNEYIGWYEKTPEAMDQITWKIAFDKPLIVSEFGGEAKAGLHGSEHERWTEEYEANIYNHAIAMLNRIPQLRGSTPWILMDFRSPVRQLPGIQDGYNRKGLISDQGEKKLAFGVLQNAYKTGGLGHAD</sequence>
<dbReference type="PANTHER" id="PTHR10066">
    <property type="entry name" value="BETA-GLUCURONIDASE"/>
    <property type="match status" value="1"/>
</dbReference>
<proteinExistence type="inferred from homology"/>
<dbReference type="Gene3D" id="2.60.120.260">
    <property type="entry name" value="Galactose-binding domain-like"/>
    <property type="match status" value="1"/>
</dbReference>
<dbReference type="PANTHER" id="PTHR10066:SF67">
    <property type="entry name" value="BETA-GLUCURONIDASE"/>
    <property type="match status" value="1"/>
</dbReference>
<reference evidence="10 11" key="1">
    <citation type="submission" date="2016-10" db="EMBL/GenBank/DDBJ databases">
        <authorList>
            <person name="de Groot N.N."/>
        </authorList>
    </citation>
    <scope>NUCLEOTIDE SEQUENCE [LARGE SCALE GENOMIC DNA]</scope>
    <source>
        <strain evidence="10 11">DSM 21001</strain>
    </source>
</reference>
<dbReference type="Pfam" id="PF02837">
    <property type="entry name" value="Glyco_hydro_2_N"/>
    <property type="match status" value="1"/>
</dbReference>
<keyword evidence="4" id="KW-0378">Hydrolase</keyword>
<dbReference type="InterPro" id="IPR006103">
    <property type="entry name" value="Glyco_hydro_2_cat"/>
</dbReference>
<evidence type="ECO:0000256" key="4">
    <source>
        <dbReference type="ARBA" id="ARBA00022801"/>
    </source>
</evidence>
<organism evidence="10 11">
    <name type="scientific">Granulicella pectinivorans</name>
    <dbReference type="NCBI Taxonomy" id="474950"/>
    <lineage>
        <taxon>Bacteria</taxon>
        <taxon>Pseudomonadati</taxon>
        <taxon>Acidobacteriota</taxon>
        <taxon>Terriglobia</taxon>
        <taxon>Terriglobales</taxon>
        <taxon>Acidobacteriaceae</taxon>
        <taxon>Granulicella</taxon>
    </lineage>
</organism>
<dbReference type="Gene3D" id="3.20.20.80">
    <property type="entry name" value="Glycosidases"/>
    <property type="match status" value="1"/>
</dbReference>
<dbReference type="SUPFAM" id="SSF49303">
    <property type="entry name" value="beta-Galactosidase/glucuronidase domain"/>
    <property type="match status" value="1"/>
</dbReference>
<dbReference type="Pfam" id="PF00703">
    <property type="entry name" value="Glyco_hydro_2"/>
    <property type="match status" value="1"/>
</dbReference>
<comment type="similarity">
    <text evidence="1">Belongs to the glycosyl hydrolase 2 family.</text>
</comment>
<dbReference type="InterPro" id="IPR017853">
    <property type="entry name" value="GH"/>
</dbReference>
<evidence type="ECO:0000313" key="11">
    <source>
        <dbReference type="Proteomes" id="UP000199024"/>
    </source>
</evidence>
<dbReference type="InterPro" id="IPR006101">
    <property type="entry name" value="Glyco_hydro_2"/>
</dbReference>
<evidence type="ECO:0000256" key="6">
    <source>
        <dbReference type="SAM" id="MobiDB-lite"/>
    </source>
</evidence>
<dbReference type="RefSeq" id="WP_089836948.1">
    <property type="nucleotide sequence ID" value="NZ_FOZL01000001.1"/>
</dbReference>
<dbReference type="EMBL" id="FOZL01000001">
    <property type="protein sequence ID" value="SFS04184.1"/>
    <property type="molecule type" value="Genomic_DNA"/>
</dbReference>
<dbReference type="InterPro" id="IPR036156">
    <property type="entry name" value="Beta-gal/glucu_dom_sf"/>
</dbReference>
<feature type="compositionally biased region" description="Basic and acidic residues" evidence="6">
    <location>
        <begin position="1"/>
        <end position="11"/>
    </location>
</feature>
<evidence type="ECO:0000259" key="8">
    <source>
        <dbReference type="Pfam" id="PF02836"/>
    </source>
</evidence>
<dbReference type="InterPro" id="IPR006104">
    <property type="entry name" value="Glyco_hydro_2_N"/>
</dbReference>
<dbReference type="GO" id="GO:0004566">
    <property type="term" value="F:beta-glucuronidase activity"/>
    <property type="evidence" value="ECO:0007669"/>
    <property type="project" value="UniProtKB-EC"/>
</dbReference>
<dbReference type="Proteomes" id="UP000199024">
    <property type="component" value="Unassembled WGS sequence"/>
</dbReference>
<name>A0A1I6LL16_9BACT</name>
<dbReference type="SUPFAM" id="SSF51445">
    <property type="entry name" value="(Trans)glycosidases"/>
    <property type="match status" value="1"/>
</dbReference>
<feature type="domain" description="Glycoside hydrolase family 2 immunoglobulin-like beta-sandwich" evidence="7">
    <location>
        <begin position="211"/>
        <end position="295"/>
    </location>
</feature>
<evidence type="ECO:0000256" key="5">
    <source>
        <dbReference type="ARBA" id="ARBA00023295"/>
    </source>
</evidence>
<keyword evidence="5" id="KW-0326">Glycosidase</keyword>
<feature type="domain" description="Glycosyl hydrolases family 2 sugar binding" evidence="9">
    <location>
        <begin position="74"/>
        <end position="202"/>
    </location>
</feature>
<evidence type="ECO:0000259" key="9">
    <source>
        <dbReference type="Pfam" id="PF02837"/>
    </source>
</evidence>
<evidence type="ECO:0000313" key="10">
    <source>
        <dbReference type="EMBL" id="SFS04184.1"/>
    </source>
</evidence>
<dbReference type="Pfam" id="PF02836">
    <property type="entry name" value="Glyco_hydro_2_C"/>
    <property type="match status" value="1"/>
</dbReference>
<accession>A0A1I6LL16</accession>
<dbReference type="Gene3D" id="2.60.40.10">
    <property type="entry name" value="Immunoglobulins"/>
    <property type="match status" value="1"/>
</dbReference>
<dbReference type="GO" id="GO:0019391">
    <property type="term" value="P:glucuronoside catabolic process"/>
    <property type="evidence" value="ECO:0007669"/>
    <property type="project" value="TreeGrafter"/>
</dbReference>
<dbReference type="InterPro" id="IPR006102">
    <property type="entry name" value="Ig-like_GH2"/>
</dbReference>
<feature type="region of interest" description="Disordered" evidence="6">
    <location>
        <begin position="1"/>
        <end position="20"/>
    </location>
</feature>
<dbReference type="OrthoDB" id="9762066at2"/>
<dbReference type="InterPro" id="IPR013783">
    <property type="entry name" value="Ig-like_fold"/>
</dbReference>
<dbReference type="SUPFAM" id="SSF49785">
    <property type="entry name" value="Galactose-binding domain-like"/>
    <property type="match status" value="1"/>
</dbReference>
<evidence type="ECO:0000259" key="7">
    <source>
        <dbReference type="Pfam" id="PF00703"/>
    </source>
</evidence>
<dbReference type="GO" id="GO:0005975">
    <property type="term" value="P:carbohydrate metabolic process"/>
    <property type="evidence" value="ECO:0007669"/>
    <property type="project" value="InterPro"/>
</dbReference>
<dbReference type="GO" id="GO:0030246">
    <property type="term" value="F:carbohydrate binding"/>
    <property type="evidence" value="ECO:0007669"/>
    <property type="project" value="TreeGrafter"/>
</dbReference>
<evidence type="ECO:0000256" key="3">
    <source>
        <dbReference type="ARBA" id="ARBA00016205"/>
    </source>
</evidence>
<dbReference type="STRING" id="474950.SAMN05421771_0873"/>
<dbReference type="PRINTS" id="PR00132">
    <property type="entry name" value="GLHYDRLASE2"/>
</dbReference>
<gene>
    <name evidence="10" type="ORF">SAMN05421771_0873</name>
</gene>
<keyword evidence="11" id="KW-1185">Reference proteome</keyword>
<dbReference type="EC" id="3.2.1.31" evidence="2"/>
<evidence type="ECO:0000256" key="1">
    <source>
        <dbReference type="ARBA" id="ARBA00007401"/>
    </source>
</evidence>
<feature type="domain" description="Glycoside hydrolase family 2 catalytic" evidence="8">
    <location>
        <begin position="297"/>
        <end position="529"/>
    </location>
</feature>
<dbReference type="AlphaFoldDB" id="A0A1I6LL16"/>
<dbReference type="InterPro" id="IPR008979">
    <property type="entry name" value="Galactose-bd-like_sf"/>
</dbReference>
<evidence type="ECO:0000256" key="2">
    <source>
        <dbReference type="ARBA" id="ARBA00012761"/>
    </source>
</evidence>